<keyword evidence="1" id="KW-0614">Plasmid</keyword>
<sequence length="71" mass="7881">MIKLTDHGRKILDQLENEVDQTLEATVGKLSESAKRRLLESMDEIRSVLGTVGYSGDGKTIVREPKKGEPL</sequence>
<accession>A0ACD4CVS3</accession>
<organism evidence="1 2">
    <name type="scientific">Phyllobacterium zundukense</name>
    <dbReference type="NCBI Taxonomy" id="1867719"/>
    <lineage>
        <taxon>Bacteria</taxon>
        <taxon>Pseudomonadati</taxon>
        <taxon>Pseudomonadota</taxon>
        <taxon>Alphaproteobacteria</taxon>
        <taxon>Hyphomicrobiales</taxon>
        <taxon>Phyllobacteriaceae</taxon>
        <taxon>Phyllobacterium</taxon>
    </lineage>
</organism>
<dbReference type="EMBL" id="CP104970">
    <property type="protein sequence ID" value="UXN57696.1"/>
    <property type="molecule type" value="Genomic_DNA"/>
</dbReference>
<gene>
    <name evidence="1" type="ORF">N8E88_02475</name>
</gene>
<protein>
    <submittedName>
        <fullName evidence="1">Uncharacterized protein</fullName>
    </submittedName>
</protein>
<evidence type="ECO:0000313" key="2">
    <source>
        <dbReference type="Proteomes" id="UP001061991"/>
    </source>
</evidence>
<geneLocation type="plasmid" evidence="1 2">
    <name>p_unnamed3</name>
</geneLocation>
<name>A0ACD4CVS3_9HYPH</name>
<keyword evidence="2" id="KW-1185">Reference proteome</keyword>
<reference evidence="1" key="1">
    <citation type="submission" date="2022-09" db="EMBL/GenBank/DDBJ databases">
        <title>Interaction between co-microsymbionts with complementary sets of symbiotic genes in legume-rhizobium systems.</title>
        <authorList>
            <person name="Safronova V."/>
            <person name="Sazanova A."/>
            <person name="Afonin A."/>
            <person name="Chirak E."/>
        </authorList>
    </citation>
    <scope>NUCLEOTIDE SEQUENCE</scope>
    <source>
        <strain evidence="1">A18/3m</strain>
    </source>
</reference>
<evidence type="ECO:0000313" key="1">
    <source>
        <dbReference type="EMBL" id="UXN57696.1"/>
    </source>
</evidence>
<dbReference type="Proteomes" id="UP001061991">
    <property type="component" value="Plasmid p_unnamed3"/>
</dbReference>
<proteinExistence type="predicted"/>